<evidence type="ECO:0000256" key="1">
    <source>
        <dbReference type="ARBA" id="ARBA00001974"/>
    </source>
</evidence>
<comment type="cofactor">
    <cofactor evidence="1 5">
        <name>FAD</name>
        <dbReference type="ChEBI" id="CHEBI:57692"/>
    </cofactor>
</comment>
<dbReference type="Gene3D" id="3.50.50.60">
    <property type="entry name" value="FAD/NAD(P)-binding domain"/>
    <property type="match status" value="1"/>
</dbReference>
<feature type="binding site" evidence="5">
    <location>
        <position position="293"/>
    </location>
    <ligand>
        <name>FAD</name>
        <dbReference type="ChEBI" id="CHEBI:57692"/>
    </ligand>
</feature>
<dbReference type="PANTHER" id="PTHR11552:SF147">
    <property type="entry name" value="CHOLINE DEHYDROGENASE, MITOCHONDRIAL"/>
    <property type="match status" value="1"/>
</dbReference>
<gene>
    <name evidence="9" type="primary">LOC102656570</name>
</gene>
<evidence type="ECO:0000259" key="6">
    <source>
        <dbReference type="PROSITE" id="PS00624"/>
    </source>
</evidence>
<evidence type="ECO:0000256" key="4">
    <source>
        <dbReference type="ARBA" id="ARBA00022827"/>
    </source>
</evidence>
<sequence length="639" mass="70570">MFVNERYSVTIVIERNMESCMAATCASGQSTPASTFTMLIQTIMASYCASNVGKYPTDRAEEIFASTRKEFDFIIVGSGSAGSILASRLTEVNDWDVLLIERGEDPLPETSSPALFFDNIDGPQNYHYLTEYQNTSCLGTVHQRCKWASGKALGGSSVTNGMLYVIGNEKDYNDWEESGNDGWGFASVLPYFAKSTNCSASYVSRYGTKYCGDNGPVRIGHFEAASPGVQKILMDGVREAGHDVLEVVNGDRFVGFGRAMGTVHDGRRENAAMAFLSPAKGRKNLSVMKSSAVEKVLFEEGRAIGVRVRSEQKGFVAEVRARKEVILSAGSIATPQLLMLSGIGPREHLEKMGIPVVADRPVGKNLQDHLAWTGMYITYANESSISSPSLNRSLSSIYEYMMENRGPLRAYRTDFLGTVNVNDPNSSYPDVQFLFVPFERHERVQLSVFLETIGLREEIGGKLVEEIERTSVIVVLSILLKPRSRGMVELRSTDPTDPVKIYANYLVEAEDTRTLVKSVDKMKEILDTDALTGNGMRFNRLDVPGCRRFEPDTEQYWECSVRHVSVSYYHSCGTSRMGPGNDTRAVVDPRLRVHGVDGLRVIDGSIIPEIPAANPNAATMMIAEKGADMVKRDWGVKAR</sequence>
<dbReference type="PIRSF" id="PIRSF000137">
    <property type="entry name" value="Alcohol_oxidase"/>
    <property type="match status" value="1"/>
</dbReference>
<evidence type="ECO:0000313" key="8">
    <source>
        <dbReference type="Proteomes" id="UP000005203"/>
    </source>
</evidence>
<dbReference type="PROSITE" id="PS00624">
    <property type="entry name" value="GMC_OXRED_2"/>
    <property type="match status" value="1"/>
</dbReference>
<dbReference type="InterPro" id="IPR036188">
    <property type="entry name" value="FAD/NAD-bd_sf"/>
</dbReference>
<feature type="domain" description="Glucose-methanol-choline oxidoreductase N-terminal" evidence="6">
    <location>
        <begin position="330"/>
        <end position="344"/>
    </location>
</feature>
<reference evidence="9" key="2">
    <citation type="submission" date="2025-04" db="UniProtKB">
        <authorList>
            <consortium name="RefSeq"/>
        </authorList>
    </citation>
    <scope>IDENTIFICATION</scope>
    <source>
        <strain evidence="9">DH4</strain>
        <tissue evidence="9">Whole body</tissue>
    </source>
</reference>
<feature type="binding site" evidence="5">
    <location>
        <position position="604"/>
    </location>
    <ligand>
        <name>FAD</name>
        <dbReference type="ChEBI" id="CHEBI:57692"/>
    </ligand>
</feature>
<dbReference type="PANTHER" id="PTHR11552">
    <property type="entry name" value="GLUCOSE-METHANOL-CHOLINE GMC OXIDOREDUCTASE"/>
    <property type="match status" value="1"/>
</dbReference>
<dbReference type="GeneID" id="102656570"/>
<organism evidence="7">
    <name type="scientific">Apis mellifera</name>
    <name type="common">Honeybee</name>
    <dbReference type="NCBI Taxonomy" id="7460"/>
    <lineage>
        <taxon>Eukaryota</taxon>
        <taxon>Metazoa</taxon>
        <taxon>Ecdysozoa</taxon>
        <taxon>Arthropoda</taxon>
        <taxon>Hexapoda</taxon>
        <taxon>Insecta</taxon>
        <taxon>Pterygota</taxon>
        <taxon>Neoptera</taxon>
        <taxon>Endopterygota</taxon>
        <taxon>Hymenoptera</taxon>
        <taxon>Apocrita</taxon>
        <taxon>Aculeata</taxon>
        <taxon>Apoidea</taxon>
        <taxon>Anthophila</taxon>
        <taxon>Apidae</taxon>
        <taxon>Apis</taxon>
    </lineage>
</organism>
<dbReference type="InterPro" id="IPR012132">
    <property type="entry name" value="GMC_OxRdtase"/>
</dbReference>
<dbReference type="Gene3D" id="3.30.560.10">
    <property type="entry name" value="Glucose Oxidase, domain 3"/>
    <property type="match status" value="1"/>
</dbReference>
<dbReference type="Pfam" id="PF00732">
    <property type="entry name" value="GMC_oxred_N"/>
    <property type="match status" value="1"/>
</dbReference>
<dbReference type="SUPFAM" id="SSF51905">
    <property type="entry name" value="FAD/NAD(P)-binding domain"/>
    <property type="match status" value="1"/>
</dbReference>
<dbReference type="GO" id="GO:0016614">
    <property type="term" value="F:oxidoreductase activity, acting on CH-OH group of donors"/>
    <property type="evidence" value="ECO:0007669"/>
    <property type="project" value="InterPro"/>
</dbReference>
<comment type="similarity">
    <text evidence="2">Belongs to the GMC oxidoreductase family.</text>
</comment>
<name>A0A7M7LRW3_APIME</name>
<dbReference type="RefSeq" id="XP_006565513.1">
    <property type="nucleotide sequence ID" value="XM_006565450.3"/>
</dbReference>
<dbReference type="Proteomes" id="UP000005203">
    <property type="component" value="Linkage group LG7"/>
</dbReference>
<keyword evidence="8" id="KW-1185">Reference proteome</keyword>
<dbReference type="EnsemblMetazoa" id="XM_006565450">
    <property type="protein sequence ID" value="XP_006565513"/>
    <property type="gene ID" value="LOC102656570"/>
</dbReference>
<evidence type="ECO:0000256" key="2">
    <source>
        <dbReference type="ARBA" id="ARBA00010790"/>
    </source>
</evidence>
<evidence type="ECO:0000256" key="3">
    <source>
        <dbReference type="ARBA" id="ARBA00022630"/>
    </source>
</evidence>
<reference evidence="7" key="1">
    <citation type="submission" date="2021-01" db="UniProtKB">
        <authorList>
            <consortium name="EnsemblMetazoa"/>
        </authorList>
    </citation>
    <scope>IDENTIFICATION</scope>
    <source>
        <strain evidence="7">DH4</strain>
    </source>
</reference>
<keyword evidence="3" id="KW-0285">Flavoprotein</keyword>
<feature type="binding site" evidence="5">
    <location>
        <position position="568"/>
    </location>
    <ligand>
        <name>substrate</name>
    </ligand>
</feature>
<dbReference type="GO" id="GO:0050660">
    <property type="term" value="F:flavin adenine dinucleotide binding"/>
    <property type="evidence" value="ECO:0007669"/>
    <property type="project" value="InterPro"/>
</dbReference>
<dbReference type="SUPFAM" id="SSF54373">
    <property type="entry name" value="FAD-linked reductases, C-terminal domain"/>
    <property type="match status" value="1"/>
</dbReference>
<dbReference type="OrthoDB" id="269227at2759"/>
<keyword evidence="4 5" id="KW-0274">FAD</keyword>
<dbReference type="InterPro" id="IPR007867">
    <property type="entry name" value="GMC_OxRtase_C"/>
</dbReference>
<dbReference type="AlphaFoldDB" id="A0A7M7LRW3"/>
<evidence type="ECO:0000313" key="7">
    <source>
        <dbReference type="EnsemblMetazoa" id="XP_006565513"/>
    </source>
</evidence>
<protein>
    <submittedName>
        <fullName evidence="9">Glucose dehydrogenase [FAD, quinone]</fullName>
    </submittedName>
</protein>
<dbReference type="InterPro" id="IPR000172">
    <property type="entry name" value="GMC_OxRdtase_N"/>
</dbReference>
<accession>A0A8B6Z312</accession>
<evidence type="ECO:0000313" key="9">
    <source>
        <dbReference type="RefSeq" id="XP_006565513.1"/>
    </source>
</evidence>
<evidence type="ECO:0000256" key="5">
    <source>
        <dbReference type="PIRSR" id="PIRSR000137-2"/>
    </source>
</evidence>
<accession>A0A7M7LRW3</accession>
<proteinExistence type="inferred from homology"/>
<dbReference type="KEGG" id="ame:102656570"/>
<dbReference type="Pfam" id="PF05199">
    <property type="entry name" value="GMC_oxred_C"/>
    <property type="match status" value="1"/>
</dbReference>